<evidence type="ECO:0000313" key="2">
    <source>
        <dbReference type="EMBL" id="CAE0811576.1"/>
    </source>
</evidence>
<feature type="region of interest" description="Disordered" evidence="1">
    <location>
        <begin position="71"/>
        <end position="100"/>
    </location>
</feature>
<dbReference type="EMBL" id="HBJA01064372">
    <property type="protein sequence ID" value="CAE0811576.1"/>
    <property type="molecule type" value="Transcribed_RNA"/>
</dbReference>
<dbReference type="AlphaFoldDB" id="A0A7S4CZS3"/>
<gene>
    <name evidence="2" type="ORF">EGYM00163_LOCUS22724</name>
</gene>
<accession>A0A7S4CZS3</accession>
<organism evidence="2">
    <name type="scientific">Eutreptiella gymnastica</name>
    <dbReference type="NCBI Taxonomy" id="73025"/>
    <lineage>
        <taxon>Eukaryota</taxon>
        <taxon>Discoba</taxon>
        <taxon>Euglenozoa</taxon>
        <taxon>Euglenida</taxon>
        <taxon>Spirocuta</taxon>
        <taxon>Euglenophyceae</taxon>
        <taxon>Eutreptiales</taxon>
        <taxon>Eutreptiaceae</taxon>
        <taxon>Eutreptiella</taxon>
    </lineage>
</organism>
<reference evidence="2" key="1">
    <citation type="submission" date="2021-01" db="EMBL/GenBank/DDBJ databases">
        <authorList>
            <person name="Corre E."/>
            <person name="Pelletier E."/>
            <person name="Niang G."/>
            <person name="Scheremetjew M."/>
            <person name="Finn R."/>
            <person name="Kale V."/>
            <person name="Holt S."/>
            <person name="Cochrane G."/>
            <person name="Meng A."/>
            <person name="Brown T."/>
            <person name="Cohen L."/>
        </authorList>
    </citation>
    <scope>NUCLEOTIDE SEQUENCE</scope>
    <source>
        <strain evidence="2">CCMP1594</strain>
    </source>
</reference>
<sequence length="100" mass="10532">MHILGQKEWSVADPQHFTPGTTGVQRATTVQLVPMLQQCTTGSYTPQYLLASSAASCTLAVAITNAVCNTAQVPHSRAPQRGTSGATSSDQSEESNPTKK</sequence>
<name>A0A7S4CZS3_9EUGL</name>
<feature type="compositionally biased region" description="Polar residues" evidence="1">
    <location>
        <begin position="81"/>
        <end position="90"/>
    </location>
</feature>
<evidence type="ECO:0000256" key="1">
    <source>
        <dbReference type="SAM" id="MobiDB-lite"/>
    </source>
</evidence>
<proteinExistence type="predicted"/>
<protein>
    <submittedName>
        <fullName evidence="2">Uncharacterized protein</fullName>
    </submittedName>
</protein>
<feature type="region of interest" description="Disordered" evidence="1">
    <location>
        <begin position="1"/>
        <end position="22"/>
    </location>
</feature>